<keyword evidence="2" id="KW-1185">Reference proteome</keyword>
<gene>
    <name evidence="1" type="ORF">GGR34_002392</name>
</gene>
<evidence type="ECO:0000313" key="1">
    <source>
        <dbReference type="EMBL" id="MBB4040735.1"/>
    </source>
</evidence>
<reference evidence="1 2" key="1">
    <citation type="submission" date="2020-08" db="EMBL/GenBank/DDBJ databases">
        <title>Genomic Encyclopedia of Type Strains, Phase IV (KMG-IV): sequencing the most valuable type-strain genomes for metagenomic binning, comparative biology and taxonomic classification.</title>
        <authorList>
            <person name="Goeker M."/>
        </authorList>
    </citation>
    <scope>NUCLEOTIDE SEQUENCE [LARGE SCALE GENOMIC DNA]</scope>
    <source>
        <strain evidence="1 2">DSM 15743</strain>
    </source>
</reference>
<proteinExistence type="predicted"/>
<dbReference type="Proteomes" id="UP000519439">
    <property type="component" value="Unassembled WGS sequence"/>
</dbReference>
<name>A0A7W6IH40_9HYPH</name>
<comment type="caution">
    <text evidence="1">The sequence shown here is derived from an EMBL/GenBank/DDBJ whole genome shotgun (WGS) entry which is preliminary data.</text>
</comment>
<sequence length="78" mass="8786">MTSHKFKIGDRVCLTGPANTNTVEVFLNRMTPFGATRPQDIWEVTRLLPADIHGFQYHIRGSQPGPARLAREEQLQPA</sequence>
<accession>A0A7W6IH40</accession>
<dbReference type="EMBL" id="JACIDC010000007">
    <property type="protein sequence ID" value="MBB4040735.1"/>
    <property type="molecule type" value="Genomic_DNA"/>
</dbReference>
<dbReference type="RefSeq" id="WP_027316324.1">
    <property type="nucleotide sequence ID" value="NZ_JACIDC010000007.1"/>
</dbReference>
<dbReference type="AlphaFoldDB" id="A0A7W6IH40"/>
<protein>
    <submittedName>
        <fullName evidence="1">Uncharacterized protein</fullName>
    </submittedName>
</protein>
<organism evidence="1 2">
    <name type="scientific">Microvirga flocculans</name>
    <dbReference type="NCBI Taxonomy" id="217168"/>
    <lineage>
        <taxon>Bacteria</taxon>
        <taxon>Pseudomonadati</taxon>
        <taxon>Pseudomonadota</taxon>
        <taxon>Alphaproteobacteria</taxon>
        <taxon>Hyphomicrobiales</taxon>
        <taxon>Methylobacteriaceae</taxon>
        <taxon>Microvirga</taxon>
    </lineage>
</organism>
<evidence type="ECO:0000313" key="2">
    <source>
        <dbReference type="Proteomes" id="UP000519439"/>
    </source>
</evidence>